<evidence type="ECO:0000256" key="1">
    <source>
        <dbReference type="ARBA" id="ARBA00007692"/>
    </source>
</evidence>
<dbReference type="PANTHER" id="PTHR13068">
    <property type="entry name" value="CGI-12 PROTEIN-RELATED"/>
    <property type="match status" value="1"/>
</dbReference>
<dbReference type="Proteomes" id="UP000004994">
    <property type="component" value="Chromosome 1"/>
</dbReference>
<dbReference type="OrthoDB" id="637682at2759"/>
<reference evidence="4" key="1">
    <citation type="journal article" date="2012" name="Nature">
        <title>The tomato genome sequence provides insights into fleshy fruit evolution.</title>
        <authorList>
            <consortium name="Tomato Genome Consortium"/>
        </authorList>
    </citation>
    <scope>NUCLEOTIDE SEQUENCE [LARGE SCALE GENOMIC DNA]</scope>
    <source>
        <strain evidence="4">cv. Heinz 1706</strain>
    </source>
</reference>
<organism evidence="4">
    <name type="scientific">Solanum lycopersicum</name>
    <name type="common">Tomato</name>
    <name type="synonym">Lycopersicon esculentum</name>
    <dbReference type="NCBI Taxonomy" id="4081"/>
    <lineage>
        <taxon>Eukaryota</taxon>
        <taxon>Viridiplantae</taxon>
        <taxon>Streptophyta</taxon>
        <taxon>Embryophyta</taxon>
        <taxon>Tracheophyta</taxon>
        <taxon>Spermatophyta</taxon>
        <taxon>Magnoliopsida</taxon>
        <taxon>eudicotyledons</taxon>
        <taxon>Gunneridae</taxon>
        <taxon>Pentapetalae</taxon>
        <taxon>asterids</taxon>
        <taxon>lamiids</taxon>
        <taxon>Solanales</taxon>
        <taxon>Solanaceae</taxon>
        <taxon>Solanoideae</taxon>
        <taxon>Solaneae</taxon>
        <taxon>Solanum</taxon>
        <taxon>Solanum subgen. Lycopersicon</taxon>
    </lineage>
</organism>
<dbReference type="PaxDb" id="4081-Solyc01g109550.2.1"/>
<dbReference type="PANTHER" id="PTHR13068:SF139">
    <property type="entry name" value="TRANSCRIPTION TERMINATION FACTOR MTEF1, CHLOROPLASTIC"/>
    <property type="match status" value="1"/>
</dbReference>
<evidence type="ECO:0000256" key="2">
    <source>
        <dbReference type="ARBA" id="ARBA00022472"/>
    </source>
</evidence>
<keyword evidence="2" id="KW-0804">Transcription</keyword>
<dbReference type="InParanoid" id="A0A3Q7ETC8"/>
<dbReference type="Gramene" id="Solyc01g109550.2.1">
    <property type="protein sequence ID" value="Solyc01g109550.2.1.1"/>
    <property type="gene ID" value="Solyc01g109550.2"/>
</dbReference>
<dbReference type="GO" id="GO:0071472">
    <property type="term" value="P:cellular response to salt stress"/>
    <property type="evidence" value="ECO:0007669"/>
    <property type="project" value="EnsemblPlants"/>
</dbReference>
<dbReference type="EnsemblPlants" id="Solyc01g109550.2.1">
    <property type="protein sequence ID" value="Solyc01g109550.2.1.1"/>
    <property type="gene ID" value="Solyc01g109550.2"/>
</dbReference>
<dbReference type="GO" id="GO:0009658">
    <property type="term" value="P:chloroplast organization"/>
    <property type="evidence" value="ECO:0000318"/>
    <property type="project" value="GO_Central"/>
</dbReference>
<keyword evidence="3" id="KW-0809">Transit peptide</keyword>
<dbReference type="AlphaFoldDB" id="A0A3Q7ETC8"/>
<sequence>MWSHMTNRQCRYMWLKEAMFLCSSIPTRRNCFFISATNIPFSSSPNPPLLLRFHTSHRENLRYLKSLGIIKPGTKTYKTTPSTESLSQILSTVNFLNSKGFSQADISRIALVCDHVFSPEFNVESVFDFFKFDLGATPEETQGLILRCPQILESNVPFCLRPTLLYLKELDIGNLNLPTNLNAHLLNTRVDKLQEKVTFFKGIGYSYEESAKFCARFPAIFGYSIEHNLWPKYEYLVEDMKRDLEELKLFPQYFAFSLRNRIVPRHLHLKERNVIIPLKRMLLWSDQRFYAKWK</sequence>
<keyword evidence="5" id="KW-1185">Reference proteome</keyword>
<keyword evidence="2" id="KW-0806">Transcription termination</keyword>
<dbReference type="Pfam" id="PF02536">
    <property type="entry name" value="mTERF"/>
    <property type="match status" value="1"/>
</dbReference>
<accession>A0A3Q7ETC8</accession>
<dbReference type="GO" id="GO:0042646">
    <property type="term" value="C:plastid nucleoid"/>
    <property type="evidence" value="ECO:0007669"/>
    <property type="project" value="EnsemblPlants"/>
</dbReference>
<name>A0A3Q7ETC8_SOLLC</name>
<evidence type="ECO:0000256" key="3">
    <source>
        <dbReference type="ARBA" id="ARBA00022946"/>
    </source>
</evidence>
<dbReference type="KEGG" id="sly:101266172"/>
<dbReference type="InterPro" id="IPR038538">
    <property type="entry name" value="MTERF_sf"/>
</dbReference>
<dbReference type="GO" id="GO:0003676">
    <property type="term" value="F:nucleic acid binding"/>
    <property type="evidence" value="ECO:0007669"/>
    <property type="project" value="InterPro"/>
</dbReference>
<dbReference type="InterPro" id="IPR003690">
    <property type="entry name" value="MTERF"/>
</dbReference>
<dbReference type="GO" id="GO:0006353">
    <property type="term" value="P:DNA-templated transcription termination"/>
    <property type="evidence" value="ECO:0007669"/>
    <property type="project" value="UniProtKB-KW"/>
</dbReference>
<evidence type="ECO:0000313" key="5">
    <source>
        <dbReference type="Proteomes" id="UP000004994"/>
    </source>
</evidence>
<dbReference type="Gene3D" id="1.25.70.10">
    <property type="entry name" value="Transcription termination factor 3, mitochondrial"/>
    <property type="match status" value="1"/>
</dbReference>
<reference evidence="4" key="2">
    <citation type="submission" date="2019-01" db="UniProtKB">
        <authorList>
            <consortium name="EnsemblPlants"/>
        </authorList>
    </citation>
    <scope>IDENTIFICATION</scope>
    <source>
        <strain evidence="4">cv. Heinz 1706</strain>
    </source>
</reference>
<proteinExistence type="inferred from homology"/>
<dbReference type="GO" id="GO:0009507">
    <property type="term" value="C:chloroplast"/>
    <property type="evidence" value="ECO:0000318"/>
    <property type="project" value="GO_Central"/>
</dbReference>
<protein>
    <submittedName>
        <fullName evidence="4">Uncharacterized protein</fullName>
    </submittedName>
</protein>
<dbReference type="OMA" id="LWSDQKF"/>
<evidence type="ECO:0000313" key="4">
    <source>
        <dbReference type="EnsemblPlants" id="Solyc01g109550.2.1.1"/>
    </source>
</evidence>
<comment type="similarity">
    <text evidence="1">Belongs to the mTERF family.</text>
</comment>
<dbReference type="SMART" id="SM00733">
    <property type="entry name" value="Mterf"/>
    <property type="match status" value="4"/>
</dbReference>
<dbReference type="FunCoup" id="A0A3Q7ETC8">
    <property type="interactions" value="383"/>
</dbReference>
<keyword evidence="2" id="KW-0805">Transcription regulation</keyword>
<dbReference type="GeneID" id="101266172"/>